<keyword evidence="1" id="KW-1185">Reference proteome</keyword>
<dbReference type="Proteomes" id="UP000887572">
    <property type="component" value="Unplaced"/>
</dbReference>
<evidence type="ECO:0000313" key="1">
    <source>
        <dbReference type="Proteomes" id="UP000887572"/>
    </source>
</evidence>
<proteinExistence type="predicted"/>
<organism evidence="1 2">
    <name type="scientific">Globodera rostochiensis</name>
    <name type="common">Golden nematode worm</name>
    <name type="synonym">Heterodera rostochiensis</name>
    <dbReference type="NCBI Taxonomy" id="31243"/>
    <lineage>
        <taxon>Eukaryota</taxon>
        <taxon>Metazoa</taxon>
        <taxon>Ecdysozoa</taxon>
        <taxon>Nematoda</taxon>
        <taxon>Chromadorea</taxon>
        <taxon>Rhabditida</taxon>
        <taxon>Tylenchina</taxon>
        <taxon>Tylenchomorpha</taxon>
        <taxon>Tylenchoidea</taxon>
        <taxon>Heteroderidae</taxon>
        <taxon>Heteroderinae</taxon>
        <taxon>Globodera</taxon>
    </lineage>
</organism>
<reference evidence="2" key="1">
    <citation type="submission" date="2022-11" db="UniProtKB">
        <authorList>
            <consortium name="WormBaseParasite"/>
        </authorList>
    </citation>
    <scope>IDENTIFICATION</scope>
</reference>
<name>A0A914I664_GLORO</name>
<protein>
    <submittedName>
        <fullName evidence="2">Uncharacterized protein</fullName>
    </submittedName>
</protein>
<sequence>MFSMKMNVMNVMNGREEANFSECIFSVLHDEVAMKDDHLQPSHLRPLLLSARRSSPTSLRIRLALLLLIHSFKGHSAEQSEEPTF</sequence>
<dbReference type="WBParaSite" id="Gr19_v10_g7135.t1">
    <property type="protein sequence ID" value="Gr19_v10_g7135.t1"/>
    <property type="gene ID" value="Gr19_v10_g7135"/>
</dbReference>
<accession>A0A914I664</accession>
<dbReference type="AlphaFoldDB" id="A0A914I664"/>
<evidence type="ECO:0000313" key="2">
    <source>
        <dbReference type="WBParaSite" id="Gr19_v10_g7135.t1"/>
    </source>
</evidence>